<evidence type="ECO:0000256" key="9">
    <source>
        <dbReference type="ARBA" id="ARBA00023065"/>
    </source>
</evidence>
<dbReference type="PANTHER" id="PTHR33619">
    <property type="entry name" value="POLYSACCHARIDE EXPORT PROTEIN GFCE-RELATED"/>
    <property type="match status" value="1"/>
</dbReference>
<keyword evidence="10" id="KW-0626">Porin</keyword>
<reference evidence="18" key="1">
    <citation type="submission" date="2019-06" db="EMBL/GenBank/DDBJ databases">
        <title>Sulfurimonas gotlandica sp. nov., a chemoautotrophic and psychrotolerant epsilonproteobacterium isolated from a pelagic redoxcline, and an emended description of the genus Sulfurimonas.</title>
        <authorList>
            <person name="Wang S."/>
            <person name="Jiang L."/>
            <person name="Shao Z."/>
        </authorList>
    </citation>
    <scope>NUCLEOTIDE SEQUENCE [LARGE SCALE GENOMIC DNA]</scope>
    <source>
        <strain evidence="18">1-1N</strain>
    </source>
</reference>
<evidence type="ECO:0000256" key="6">
    <source>
        <dbReference type="ARBA" id="ARBA00022692"/>
    </source>
</evidence>
<evidence type="ECO:0000313" key="18">
    <source>
        <dbReference type="Proteomes" id="UP000326061"/>
    </source>
</evidence>
<dbReference type="GO" id="GO:0009279">
    <property type="term" value="C:cell outer membrane"/>
    <property type="evidence" value="ECO:0007669"/>
    <property type="project" value="UniProtKB-SubCell"/>
</dbReference>
<keyword evidence="12" id="KW-0564">Palmitate</keyword>
<evidence type="ECO:0000256" key="13">
    <source>
        <dbReference type="ARBA" id="ARBA00023237"/>
    </source>
</evidence>
<dbReference type="Gene3D" id="3.10.560.10">
    <property type="entry name" value="Outer membrane lipoprotein wza domain like"/>
    <property type="match status" value="1"/>
</dbReference>
<evidence type="ECO:0000256" key="4">
    <source>
        <dbReference type="ARBA" id="ARBA00022452"/>
    </source>
</evidence>
<dbReference type="AlphaFoldDB" id="A0AAJ4A3F9"/>
<dbReference type="EMBL" id="CP041166">
    <property type="protein sequence ID" value="QFR43188.1"/>
    <property type="molecule type" value="Genomic_DNA"/>
</dbReference>
<dbReference type="PROSITE" id="PS51257">
    <property type="entry name" value="PROKAR_LIPOPROTEIN"/>
    <property type="match status" value="1"/>
</dbReference>
<dbReference type="KEGG" id="suln:FJR47_04420"/>
<dbReference type="PANTHER" id="PTHR33619:SF3">
    <property type="entry name" value="POLYSACCHARIDE EXPORT PROTEIN GFCE-RELATED"/>
    <property type="match status" value="1"/>
</dbReference>
<evidence type="ECO:0000256" key="10">
    <source>
        <dbReference type="ARBA" id="ARBA00023114"/>
    </source>
</evidence>
<comment type="similarity">
    <text evidence="2">Belongs to the BexD/CtrA/VexA family.</text>
</comment>
<name>A0AAJ4A3F9_9BACT</name>
<keyword evidence="9" id="KW-0406">Ion transport</keyword>
<keyword evidence="8" id="KW-0625">Polysaccharide transport</keyword>
<keyword evidence="5" id="KW-0762">Sugar transport</keyword>
<keyword evidence="11" id="KW-0472">Membrane</keyword>
<keyword evidence="13" id="KW-0998">Cell outer membrane</keyword>
<evidence type="ECO:0000256" key="8">
    <source>
        <dbReference type="ARBA" id="ARBA00023047"/>
    </source>
</evidence>
<keyword evidence="3" id="KW-0813">Transport</keyword>
<dbReference type="GO" id="GO:0046930">
    <property type="term" value="C:pore complex"/>
    <property type="evidence" value="ECO:0007669"/>
    <property type="project" value="UniProtKB-KW"/>
</dbReference>
<dbReference type="Pfam" id="PF02563">
    <property type="entry name" value="Poly_export"/>
    <property type="match status" value="1"/>
</dbReference>
<protein>
    <submittedName>
        <fullName evidence="17">Polysaccharide export protein</fullName>
    </submittedName>
</protein>
<dbReference type="InterPro" id="IPR054765">
    <property type="entry name" value="SLBB_dom"/>
</dbReference>
<accession>A0AAJ4A3F9</accession>
<organism evidence="17 18">
    <name type="scientific">Sulfurimonas xiamenensis</name>
    <dbReference type="NCBI Taxonomy" id="2590021"/>
    <lineage>
        <taxon>Bacteria</taxon>
        <taxon>Pseudomonadati</taxon>
        <taxon>Campylobacterota</taxon>
        <taxon>Epsilonproteobacteria</taxon>
        <taxon>Campylobacterales</taxon>
        <taxon>Sulfurimonadaceae</taxon>
        <taxon>Sulfurimonas</taxon>
    </lineage>
</organism>
<gene>
    <name evidence="17" type="ORF">FJR47_04420</name>
</gene>
<dbReference type="Proteomes" id="UP000326061">
    <property type="component" value="Chromosome"/>
</dbReference>
<evidence type="ECO:0000256" key="12">
    <source>
        <dbReference type="ARBA" id="ARBA00023139"/>
    </source>
</evidence>
<evidence type="ECO:0000256" key="5">
    <source>
        <dbReference type="ARBA" id="ARBA00022597"/>
    </source>
</evidence>
<comment type="subcellular location">
    <subcellularLocation>
        <location evidence="1">Cell outer membrane</location>
        <topology evidence="1">Multi-pass membrane protein</topology>
    </subcellularLocation>
</comment>
<evidence type="ECO:0000256" key="7">
    <source>
        <dbReference type="ARBA" id="ARBA00022729"/>
    </source>
</evidence>
<proteinExistence type="inferred from homology"/>
<evidence type="ECO:0000259" key="15">
    <source>
        <dbReference type="Pfam" id="PF02563"/>
    </source>
</evidence>
<dbReference type="Gene3D" id="3.30.1950.10">
    <property type="entry name" value="wza like domain"/>
    <property type="match status" value="1"/>
</dbReference>
<evidence type="ECO:0000259" key="16">
    <source>
        <dbReference type="Pfam" id="PF22461"/>
    </source>
</evidence>
<dbReference type="GO" id="GO:0015159">
    <property type="term" value="F:polysaccharide transmembrane transporter activity"/>
    <property type="evidence" value="ECO:0007669"/>
    <property type="project" value="InterPro"/>
</dbReference>
<keyword evidence="6" id="KW-0812">Transmembrane</keyword>
<dbReference type="InterPro" id="IPR049712">
    <property type="entry name" value="Poly_export"/>
</dbReference>
<keyword evidence="14" id="KW-0449">Lipoprotein</keyword>
<keyword evidence="4" id="KW-1134">Transmembrane beta strand</keyword>
<evidence type="ECO:0000256" key="2">
    <source>
        <dbReference type="ARBA" id="ARBA00009450"/>
    </source>
</evidence>
<keyword evidence="18" id="KW-1185">Reference proteome</keyword>
<dbReference type="RefSeq" id="WP_152299251.1">
    <property type="nucleotide sequence ID" value="NZ_CP041166.1"/>
</dbReference>
<evidence type="ECO:0000313" key="17">
    <source>
        <dbReference type="EMBL" id="QFR43188.1"/>
    </source>
</evidence>
<dbReference type="Pfam" id="PF22461">
    <property type="entry name" value="SLBB_2"/>
    <property type="match status" value="1"/>
</dbReference>
<feature type="domain" description="Polysaccharide export protein N-terminal" evidence="15">
    <location>
        <begin position="58"/>
        <end position="139"/>
    </location>
</feature>
<dbReference type="GO" id="GO:0015288">
    <property type="term" value="F:porin activity"/>
    <property type="evidence" value="ECO:0007669"/>
    <property type="project" value="UniProtKB-KW"/>
</dbReference>
<keyword evidence="7" id="KW-0732">Signal</keyword>
<sequence>MKKFRINKLIILFSIILLLTGCAKKEEFILFQTAQTNEKNSKQNKEKTPEICPKHEISYKIAPRDKLDIQVFNYSELTTKINVDSDPSDRATTVASDGTVTMPLLGRVKISELTKEEASLMLQERYREFLKQPEVKIEILNQRIYVIGEVNKPGVVPLVEESISLIEAIAQAGDINIYGERRSIKIIRGDHRNPTISSVDLTKLASLQTNDLMLTPGNVVYVEPNNMRATNVNIGEYLPMLQLVNSILSPFTNIKYLTD</sequence>
<feature type="domain" description="SLBB" evidence="16">
    <location>
        <begin position="142"/>
        <end position="222"/>
    </location>
</feature>
<evidence type="ECO:0000256" key="1">
    <source>
        <dbReference type="ARBA" id="ARBA00004571"/>
    </source>
</evidence>
<evidence type="ECO:0000256" key="14">
    <source>
        <dbReference type="ARBA" id="ARBA00023288"/>
    </source>
</evidence>
<evidence type="ECO:0000256" key="3">
    <source>
        <dbReference type="ARBA" id="ARBA00022448"/>
    </source>
</evidence>
<dbReference type="InterPro" id="IPR003715">
    <property type="entry name" value="Poly_export_N"/>
</dbReference>
<evidence type="ECO:0000256" key="11">
    <source>
        <dbReference type="ARBA" id="ARBA00023136"/>
    </source>
</evidence>
<dbReference type="GO" id="GO:0006811">
    <property type="term" value="P:monoatomic ion transport"/>
    <property type="evidence" value="ECO:0007669"/>
    <property type="project" value="UniProtKB-KW"/>
</dbReference>